<dbReference type="OrthoDB" id="1875751at2759"/>
<feature type="compositionally biased region" description="Basic and acidic residues" evidence="4">
    <location>
        <begin position="171"/>
        <end position="189"/>
    </location>
</feature>
<reference evidence="7" key="1">
    <citation type="journal article" date="2011" name="Proc. Natl. Acad. Sci. U.S.A.">
        <title>Obligate biotrophy features unraveled by the genomic analysis of rust fungi.</title>
        <authorList>
            <person name="Duplessis S."/>
            <person name="Cuomo C.A."/>
            <person name="Lin Y.-C."/>
            <person name="Aerts A."/>
            <person name="Tisserant E."/>
            <person name="Veneault-Fourrey C."/>
            <person name="Joly D.L."/>
            <person name="Hacquard S."/>
            <person name="Amselem J."/>
            <person name="Cantarel B.L."/>
            <person name="Chiu R."/>
            <person name="Coutinho P.M."/>
            <person name="Feau N."/>
            <person name="Field M."/>
            <person name="Frey P."/>
            <person name="Gelhaye E."/>
            <person name="Goldberg J."/>
            <person name="Grabherr M.G."/>
            <person name="Kodira C.D."/>
            <person name="Kohler A."/>
            <person name="Kuees U."/>
            <person name="Lindquist E.A."/>
            <person name="Lucas S.M."/>
            <person name="Mago R."/>
            <person name="Mauceli E."/>
            <person name="Morin E."/>
            <person name="Murat C."/>
            <person name="Pangilinan J.L."/>
            <person name="Park R."/>
            <person name="Pearson M."/>
            <person name="Quesneville H."/>
            <person name="Rouhier N."/>
            <person name="Sakthikumar S."/>
            <person name="Salamov A.A."/>
            <person name="Schmutz J."/>
            <person name="Selles B."/>
            <person name="Shapiro H."/>
            <person name="Tanguay P."/>
            <person name="Tuskan G.A."/>
            <person name="Henrissat B."/>
            <person name="Van de Peer Y."/>
            <person name="Rouze P."/>
            <person name="Ellis J.G."/>
            <person name="Dodds P.N."/>
            <person name="Schein J.E."/>
            <person name="Zhong S."/>
            <person name="Hamelin R.C."/>
            <person name="Grigoriev I.V."/>
            <person name="Szabo L.J."/>
            <person name="Martin F."/>
        </authorList>
    </citation>
    <scope>NUCLEOTIDE SEQUENCE [LARGE SCALE GENOMIC DNA]</scope>
    <source>
        <strain evidence="7">98AG31 / pathotype 3-4-7</strain>
    </source>
</reference>
<dbReference type="VEuPathDB" id="FungiDB:MELLADRAFT_59068"/>
<dbReference type="AlphaFoldDB" id="F4R6Y8"/>
<dbReference type="eggNOG" id="KOG4205">
    <property type="taxonomic scope" value="Eukaryota"/>
</dbReference>
<gene>
    <name evidence="6" type="ORF">MELLADRAFT_59068</name>
</gene>
<dbReference type="PANTHER" id="PTHR48032:SF6">
    <property type="entry name" value="RNA-BINDING (RRM_RBD_RNP MOTIFS) FAMILY PROTEIN"/>
    <property type="match status" value="1"/>
</dbReference>
<accession>F4R6Y8</accession>
<feature type="domain" description="RRM" evidence="5">
    <location>
        <begin position="88"/>
        <end position="168"/>
    </location>
</feature>
<feature type="region of interest" description="Disordered" evidence="4">
    <location>
        <begin position="168"/>
        <end position="206"/>
    </location>
</feature>
<dbReference type="GeneID" id="18929284"/>
<evidence type="ECO:0000259" key="5">
    <source>
        <dbReference type="PROSITE" id="PS50102"/>
    </source>
</evidence>
<dbReference type="RefSeq" id="XP_007404747.1">
    <property type="nucleotide sequence ID" value="XM_007404685.1"/>
</dbReference>
<protein>
    <recommendedName>
        <fullName evidence="5">RRM domain-containing protein</fullName>
    </recommendedName>
</protein>
<evidence type="ECO:0000256" key="3">
    <source>
        <dbReference type="PROSITE-ProRule" id="PRU00176"/>
    </source>
</evidence>
<dbReference type="HOGENOM" id="CLU_012062_0_3_1"/>
<feature type="compositionally biased region" description="Polar residues" evidence="4">
    <location>
        <begin position="320"/>
        <end position="333"/>
    </location>
</feature>
<feature type="region of interest" description="Disordered" evidence="4">
    <location>
        <begin position="279"/>
        <end position="333"/>
    </location>
</feature>
<dbReference type="InParanoid" id="F4R6Y8"/>
<dbReference type="EMBL" id="GL883091">
    <property type="protein sequence ID" value="EGG12372.1"/>
    <property type="molecule type" value="Genomic_DNA"/>
</dbReference>
<dbReference type="SMART" id="SM00360">
    <property type="entry name" value="RRM"/>
    <property type="match status" value="1"/>
</dbReference>
<dbReference type="Pfam" id="PF00076">
    <property type="entry name" value="RRM_1"/>
    <property type="match status" value="1"/>
</dbReference>
<proteinExistence type="predicted"/>
<evidence type="ECO:0000256" key="4">
    <source>
        <dbReference type="SAM" id="MobiDB-lite"/>
    </source>
</evidence>
<dbReference type="PROSITE" id="PS50102">
    <property type="entry name" value="RRM"/>
    <property type="match status" value="1"/>
</dbReference>
<dbReference type="Proteomes" id="UP000001072">
    <property type="component" value="Unassembled WGS sequence"/>
</dbReference>
<dbReference type="InterPro" id="IPR000504">
    <property type="entry name" value="RRM_dom"/>
</dbReference>
<evidence type="ECO:0000256" key="2">
    <source>
        <dbReference type="ARBA" id="ARBA00022884"/>
    </source>
</evidence>
<organism evidence="7">
    <name type="scientific">Melampsora larici-populina (strain 98AG31 / pathotype 3-4-7)</name>
    <name type="common">Poplar leaf rust fungus</name>
    <dbReference type="NCBI Taxonomy" id="747676"/>
    <lineage>
        <taxon>Eukaryota</taxon>
        <taxon>Fungi</taxon>
        <taxon>Dikarya</taxon>
        <taxon>Basidiomycota</taxon>
        <taxon>Pucciniomycotina</taxon>
        <taxon>Pucciniomycetes</taxon>
        <taxon>Pucciniales</taxon>
        <taxon>Melampsoraceae</taxon>
        <taxon>Melampsora</taxon>
    </lineage>
</organism>
<evidence type="ECO:0000313" key="6">
    <source>
        <dbReference type="EMBL" id="EGG12372.1"/>
    </source>
</evidence>
<dbReference type="GO" id="GO:0003729">
    <property type="term" value="F:mRNA binding"/>
    <property type="evidence" value="ECO:0007669"/>
    <property type="project" value="TreeGrafter"/>
</dbReference>
<dbReference type="InterPro" id="IPR035979">
    <property type="entry name" value="RBD_domain_sf"/>
</dbReference>
<keyword evidence="1" id="KW-0677">Repeat</keyword>
<dbReference type="PANTHER" id="PTHR48032">
    <property type="entry name" value="RNA-BINDING PROTEIN MUSASHI HOMOLOG RBP6"/>
    <property type="match status" value="1"/>
</dbReference>
<evidence type="ECO:0000313" key="7">
    <source>
        <dbReference type="Proteomes" id="UP000001072"/>
    </source>
</evidence>
<name>F4R6Y8_MELLP</name>
<feature type="compositionally biased region" description="Low complexity" evidence="4">
    <location>
        <begin position="289"/>
        <end position="302"/>
    </location>
</feature>
<evidence type="ECO:0000256" key="1">
    <source>
        <dbReference type="ARBA" id="ARBA00022737"/>
    </source>
</evidence>
<keyword evidence="2 3" id="KW-0694">RNA-binding</keyword>
<dbReference type="SUPFAM" id="SSF54928">
    <property type="entry name" value="RNA-binding domain, RBD"/>
    <property type="match status" value="2"/>
</dbReference>
<keyword evidence="7" id="KW-1185">Reference proteome</keyword>
<dbReference type="KEGG" id="mlr:MELLADRAFT_59068"/>
<dbReference type="InterPro" id="IPR012677">
    <property type="entry name" value="Nucleotide-bd_a/b_plait_sf"/>
</dbReference>
<dbReference type="GO" id="GO:0006417">
    <property type="term" value="P:regulation of translation"/>
    <property type="evidence" value="ECO:0007669"/>
    <property type="project" value="TreeGrafter"/>
</dbReference>
<dbReference type="Gene3D" id="3.30.70.330">
    <property type="match status" value="2"/>
</dbReference>
<sequence>MRDPTNGRSRGFAFLTFADPAVVNKVMVKEHFLDGKLEDGASEKDEVLQIDPKRAIPRGSGPLPAGLLTSSVVDKRHSGSESAASLSNKLFCRGMPEDATPQSFRAYWAQYGNQVNIEEAVLMMDRDTNRHRGFGFINLVTGDDADQLLKCGPFVMDGLPLEVKKKAPSRARYEGRDDMHKMAPPHDRYGGYSGSGHHDSPSYGQSSMPGFYKSSMSNPSWKPWNPSMIQPMGGGMGHSRGSYMGGMGMHDDRGGRGMAYDGPGGMGGGYSGGGGYHRSNSSAYAPDWRSGPSSMRSGPSSSYANSYHQHTAPPPPSLGPSRSQRSSRNYAPY</sequence>
<dbReference type="STRING" id="747676.F4R6Y8"/>